<feature type="domain" description="Galactokinase N-terminal" evidence="3">
    <location>
        <begin position="19"/>
        <end position="66"/>
    </location>
</feature>
<evidence type="ECO:0000313" key="5">
    <source>
        <dbReference type="Proteomes" id="UP000199350"/>
    </source>
</evidence>
<dbReference type="PRINTS" id="PR00959">
    <property type="entry name" value="MEVGALKINASE"/>
</dbReference>
<gene>
    <name evidence="4" type="ORF">SAMN04488535_0976</name>
</gene>
<organism evidence="4 5">
    <name type="scientific">Corynebacterium mycetoides</name>
    <dbReference type="NCBI Taxonomy" id="38302"/>
    <lineage>
        <taxon>Bacteria</taxon>
        <taxon>Bacillati</taxon>
        <taxon>Actinomycetota</taxon>
        <taxon>Actinomycetes</taxon>
        <taxon>Mycobacteriales</taxon>
        <taxon>Corynebacteriaceae</taxon>
        <taxon>Corynebacterium</taxon>
    </lineage>
</organism>
<dbReference type="STRING" id="38302.SAMN04488535_0976"/>
<reference evidence="5" key="1">
    <citation type="submission" date="2016-10" db="EMBL/GenBank/DDBJ databases">
        <authorList>
            <person name="Varghese N."/>
            <person name="Submissions S."/>
        </authorList>
    </citation>
    <scope>NUCLEOTIDE SEQUENCE [LARGE SCALE GENOMIC DNA]</scope>
    <source>
        <strain evidence="5">DSM 20632</strain>
    </source>
</reference>
<dbReference type="OrthoDB" id="4427597at2"/>
<dbReference type="InterPro" id="IPR019539">
    <property type="entry name" value="GalKase_N"/>
</dbReference>
<dbReference type="EMBL" id="LT629700">
    <property type="protein sequence ID" value="SDL84632.1"/>
    <property type="molecule type" value="Genomic_DNA"/>
</dbReference>
<protein>
    <submittedName>
        <fullName evidence="4">Galactokinase</fullName>
    </submittedName>
</protein>
<dbReference type="InterPro" id="IPR036554">
    <property type="entry name" value="GHMP_kinase_C_sf"/>
</dbReference>
<keyword evidence="2" id="KW-0067">ATP-binding</keyword>
<keyword evidence="1" id="KW-0547">Nucleotide-binding</keyword>
<accession>A0A1G9NDV3</accession>
<dbReference type="GO" id="GO:0005524">
    <property type="term" value="F:ATP binding"/>
    <property type="evidence" value="ECO:0007669"/>
    <property type="project" value="UniProtKB-KW"/>
</dbReference>
<dbReference type="Gene3D" id="3.30.70.890">
    <property type="entry name" value="GHMP kinase, C-terminal domain"/>
    <property type="match status" value="1"/>
</dbReference>
<dbReference type="GO" id="GO:0005975">
    <property type="term" value="P:carbohydrate metabolic process"/>
    <property type="evidence" value="ECO:0007669"/>
    <property type="project" value="UniProtKB-ARBA"/>
</dbReference>
<dbReference type="InterPro" id="IPR020568">
    <property type="entry name" value="Ribosomal_Su5_D2-typ_SF"/>
</dbReference>
<keyword evidence="4" id="KW-0418">Kinase</keyword>
<evidence type="ECO:0000256" key="1">
    <source>
        <dbReference type="ARBA" id="ARBA00022741"/>
    </source>
</evidence>
<keyword evidence="4" id="KW-0808">Transferase</keyword>
<dbReference type="RefSeq" id="WP_092149520.1">
    <property type="nucleotide sequence ID" value="NZ_LT629700.1"/>
</dbReference>
<dbReference type="AlphaFoldDB" id="A0A1G9NDV3"/>
<dbReference type="GO" id="GO:0016301">
    <property type="term" value="F:kinase activity"/>
    <property type="evidence" value="ECO:0007669"/>
    <property type="project" value="UniProtKB-KW"/>
</dbReference>
<proteinExistence type="predicted"/>
<evidence type="ECO:0000256" key="2">
    <source>
        <dbReference type="ARBA" id="ARBA00022840"/>
    </source>
</evidence>
<keyword evidence="5" id="KW-1185">Reference proteome</keyword>
<evidence type="ECO:0000313" key="4">
    <source>
        <dbReference type="EMBL" id="SDL84632.1"/>
    </source>
</evidence>
<dbReference type="Gene3D" id="3.30.230.10">
    <property type="match status" value="1"/>
</dbReference>
<dbReference type="InterPro" id="IPR014721">
    <property type="entry name" value="Ribsml_uS5_D2-typ_fold_subgr"/>
</dbReference>
<dbReference type="SUPFAM" id="SSF55060">
    <property type="entry name" value="GHMP Kinase, C-terminal domain"/>
    <property type="match status" value="1"/>
</dbReference>
<dbReference type="SUPFAM" id="SSF54211">
    <property type="entry name" value="Ribosomal protein S5 domain 2-like"/>
    <property type="match status" value="1"/>
</dbReference>
<sequence length="410" mass="42688">MAVWSPESPSSAVRAAQVHEKVAGRAPQAVASAPATWVLIGENVDHFGGVTIVGLSHQRVAVAVSPRTDGKLRVEVRAPGGFTASADSPLHELVDAPLPAPSAPLDVRGLRRIAGLVHALISRQVLSRDTAGLTITIASDITAGAGLGALYATDAAVAVALASLAGAEDLDEAPTRARLAEICSSAAAAHSTLSILRARHTAALRGAGESVSVIDYSDGSVTQAPHPGKLGVRIFSIARSLGEPHGGQAERITARRAFIDEACSNFGVTSLRQLPGAAERVVQWVEARREVTGDDSAPDPDTAQEWVRYCETETLRSLAVARALRSRRSEELFTLLNSPSEAHDIETPDDLVAFALARGAVSARPAAAGMSQAVIAFVPLRDVERFVSAVSADHEVVEVLPGVAAGVEKL</sequence>
<name>A0A1G9NDV3_9CORY</name>
<dbReference type="Pfam" id="PF10509">
    <property type="entry name" value="GalKase_gal_bdg"/>
    <property type="match status" value="1"/>
</dbReference>
<dbReference type="Proteomes" id="UP000199350">
    <property type="component" value="Chromosome I"/>
</dbReference>
<evidence type="ECO:0000259" key="3">
    <source>
        <dbReference type="Pfam" id="PF10509"/>
    </source>
</evidence>